<dbReference type="CDD" id="cd00063">
    <property type="entry name" value="FN3"/>
    <property type="match status" value="1"/>
</dbReference>
<dbReference type="GO" id="GO:0072536">
    <property type="term" value="C:interleukin-23 receptor complex"/>
    <property type="evidence" value="ECO:0007669"/>
    <property type="project" value="UniProtKB-ARBA"/>
</dbReference>
<dbReference type="PANTHER" id="PTHR23037:SF28">
    <property type="entry name" value="ERYTHROPOIETIN RECEPTOR"/>
    <property type="match status" value="1"/>
</dbReference>
<keyword evidence="7 16" id="KW-0472">Membrane</keyword>
<evidence type="ECO:0000256" key="6">
    <source>
        <dbReference type="ARBA" id="ARBA00022989"/>
    </source>
</evidence>
<keyword evidence="10" id="KW-0325">Glycoprotein</keyword>
<dbReference type="InterPro" id="IPR036116">
    <property type="entry name" value="FN3_sf"/>
</dbReference>
<dbReference type="InterPro" id="IPR013783">
    <property type="entry name" value="Ig-like_fold"/>
</dbReference>
<evidence type="ECO:0000256" key="7">
    <source>
        <dbReference type="ARBA" id="ARBA00023136"/>
    </source>
</evidence>
<keyword evidence="3 16" id="KW-0812">Transmembrane</keyword>
<comment type="caution">
    <text evidence="18">The sequence shown here is derived from an EMBL/GenBank/DDBJ whole genome shotgun (WGS) entry which is preliminary data.</text>
</comment>
<sequence length="838" mass="91863">MCSWVRTGWLGPLQQHRSSSGAAALFEDRMGQRVTRLVPLLLLLLPWQGAEACGTMGCCFQDPPYPDAESGLASGPRDLNCYRILSNAGYECSWEYEGPVAGVSHFLRCCLKPGRCCYFAAGSATKLQFSDQDGIPVLHAVTLWVESRAANWTEKSPNITLNLYSSVKYDPPPGNIKVSRSAGQLLMKWETPAHQDGAEVQFRHRTPGSPWKLGDCGRQDDADFGENNSDNDSSSKLALIRHPLCARPSVKFSVGLFAPPCSSVLDYSHFTESCLCPLETDTAQEFQLRRRLRPGVPGGPWSSWSSPVCIPPEPPPQAKVRFSVEQLRPDGRRQVTLHEQLWPVDEPVLVGSILMSTHRDDVHVQVPTNHLSHSQQLPQLELPEGCLGPDSGMEVTYHVHLHMLSCPCKVKATRTLRLQKKLILSGAAYDLTVVSRNRFGPGPNQTWHIPAYTHSEPGVLNISTGANRTTMHWPARAQGMTYCIEWQPQGQDESLATCTLTAPQDRDPAGMATHSLSQGSGAMWQKECYRITIFASAHPEKPTSWSTVLSTYHFGGNASEAGSPQHVSVKKLSQDSVSVDWTPSLLSTCPGVLKEYVVRCQDEASNQVSELSVKATETQITLQGLRAATAYKVQVRADTAKWRGAWSQPLRFTIEVQVSELSNLSIFLTSLGSFVSILLLGIFGYLGLNRAVRHLCPPLPTPCASTAVEFSGSQGKQVWQWTSPADFPEEVSQQEALVVNISWDKGERADMDTAGLLKEKMELPLGAPEPALDTELPLKDRKWVQGCPEAGTLGPGWQDSLEGSPAQAAGLPLLLGDLRQSPKFCSQGETETSASSYR</sequence>
<name>A0AB34GXI5_ESCRO</name>
<organism evidence="18 19">
    <name type="scientific">Eschrichtius robustus</name>
    <name type="common">California gray whale</name>
    <name type="synonym">Eschrichtius gibbosus</name>
    <dbReference type="NCBI Taxonomy" id="9764"/>
    <lineage>
        <taxon>Eukaryota</taxon>
        <taxon>Metazoa</taxon>
        <taxon>Chordata</taxon>
        <taxon>Craniata</taxon>
        <taxon>Vertebrata</taxon>
        <taxon>Euteleostomi</taxon>
        <taxon>Mammalia</taxon>
        <taxon>Eutheria</taxon>
        <taxon>Laurasiatheria</taxon>
        <taxon>Artiodactyla</taxon>
        <taxon>Whippomorpha</taxon>
        <taxon>Cetacea</taxon>
        <taxon>Mysticeti</taxon>
        <taxon>Eschrichtiidae</taxon>
        <taxon>Eschrichtius</taxon>
    </lineage>
</organism>
<comment type="function">
    <text evidence="11">Functions as an interleukin receptor which binds interleukin-12 with low affinity and is involved in IL12 transduction. Associated with IL12RB2 it forms a functional, high affinity receptor for IL12. Also associates with IL23R to form the interleukin-23 receptor which functions in IL23 signal transduction probably through activation of the Jak-Stat signaling cascade.</text>
</comment>
<comment type="similarity">
    <text evidence="2">Belongs to the type I cytokine receptor family. Type 2 subfamily.</text>
</comment>
<dbReference type="AlphaFoldDB" id="A0AB34GXI5"/>
<feature type="region of interest" description="Disordered" evidence="15">
    <location>
        <begin position="198"/>
        <end position="233"/>
    </location>
</feature>
<evidence type="ECO:0000256" key="16">
    <source>
        <dbReference type="SAM" id="Phobius"/>
    </source>
</evidence>
<comment type="subunit">
    <text evidence="12">Dimer or oligomer; disulfide-linked. Interacts with IL12RB2 to form the high affinity IL12 receptor. Heterodimer with IL23R; in presence of IL23. The heterodimer forms the IL23 receptor.</text>
</comment>
<proteinExistence type="inferred from homology"/>
<keyword evidence="9" id="KW-0675">Receptor</keyword>
<dbReference type="SUPFAM" id="SSF49265">
    <property type="entry name" value="Fibronectin type III"/>
    <property type="match status" value="2"/>
</dbReference>
<accession>A0AB34GXI5</accession>
<evidence type="ECO:0000313" key="18">
    <source>
        <dbReference type="EMBL" id="KAJ8784171.1"/>
    </source>
</evidence>
<evidence type="ECO:0000256" key="10">
    <source>
        <dbReference type="ARBA" id="ARBA00023180"/>
    </source>
</evidence>
<evidence type="ECO:0000256" key="15">
    <source>
        <dbReference type="SAM" id="MobiDB-lite"/>
    </source>
</evidence>
<protein>
    <recommendedName>
        <fullName evidence="13">Interleukin-12 receptor subunit beta-1</fullName>
    </recommendedName>
    <alternativeName>
        <fullName evidence="14">IL-12 receptor beta component</fullName>
    </alternativeName>
</protein>
<gene>
    <name evidence="18" type="ORF">J1605_008501</name>
</gene>
<feature type="transmembrane region" description="Helical" evidence="16">
    <location>
        <begin position="664"/>
        <end position="688"/>
    </location>
</feature>
<dbReference type="InterPro" id="IPR003961">
    <property type="entry name" value="FN3_dom"/>
</dbReference>
<dbReference type="GO" id="GO:0009897">
    <property type="term" value="C:external side of plasma membrane"/>
    <property type="evidence" value="ECO:0007669"/>
    <property type="project" value="TreeGrafter"/>
</dbReference>
<evidence type="ECO:0000313" key="19">
    <source>
        <dbReference type="Proteomes" id="UP001159641"/>
    </source>
</evidence>
<dbReference type="GO" id="GO:0004896">
    <property type="term" value="F:cytokine receptor activity"/>
    <property type="evidence" value="ECO:0007669"/>
    <property type="project" value="TreeGrafter"/>
</dbReference>
<dbReference type="PROSITE" id="PS50853">
    <property type="entry name" value="FN3"/>
    <property type="match status" value="1"/>
</dbReference>
<evidence type="ECO:0000259" key="17">
    <source>
        <dbReference type="PROSITE" id="PS50853"/>
    </source>
</evidence>
<dbReference type="SMART" id="SM00060">
    <property type="entry name" value="FN3"/>
    <property type="match status" value="2"/>
</dbReference>
<evidence type="ECO:0000256" key="4">
    <source>
        <dbReference type="ARBA" id="ARBA00022729"/>
    </source>
</evidence>
<keyword evidence="6 16" id="KW-1133">Transmembrane helix</keyword>
<dbReference type="Pfam" id="PF00041">
    <property type="entry name" value="fn3"/>
    <property type="match status" value="1"/>
</dbReference>
<evidence type="ECO:0000256" key="12">
    <source>
        <dbReference type="ARBA" id="ARBA00065421"/>
    </source>
</evidence>
<keyword evidence="19" id="KW-1185">Reference proteome</keyword>
<reference evidence="18 19" key="1">
    <citation type="submission" date="2022-11" db="EMBL/GenBank/DDBJ databases">
        <title>Whole genome sequence of Eschrichtius robustus ER-17-0199.</title>
        <authorList>
            <person name="Bruniche-Olsen A."/>
            <person name="Black A.N."/>
            <person name="Fields C.J."/>
            <person name="Walden K."/>
            <person name="Dewoody J.A."/>
        </authorList>
    </citation>
    <scope>NUCLEOTIDE SEQUENCE [LARGE SCALE GENOMIC DNA]</scope>
    <source>
        <strain evidence="18">ER-17-0199</strain>
        <tissue evidence="18">Blubber</tissue>
    </source>
</reference>
<feature type="domain" description="Fibronectin type-III" evidence="17">
    <location>
        <begin position="563"/>
        <end position="657"/>
    </location>
</feature>
<evidence type="ECO:0000256" key="11">
    <source>
        <dbReference type="ARBA" id="ARBA00057593"/>
    </source>
</evidence>
<evidence type="ECO:0000256" key="2">
    <source>
        <dbReference type="ARBA" id="ARBA00008921"/>
    </source>
</evidence>
<dbReference type="EMBL" id="JAIQCJ010002068">
    <property type="protein sequence ID" value="KAJ8784171.1"/>
    <property type="molecule type" value="Genomic_DNA"/>
</dbReference>
<evidence type="ECO:0000256" key="3">
    <source>
        <dbReference type="ARBA" id="ARBA00022692"/>
    </source>
</evidence>
<evidence type="ECO:0000256" key="8">
    <source>
        <dbReference type="ARBA" id="ARBA00023157"/>
    </source>
</evidence>
<evidence type="ECO:0000256" key="1">
    <source>
        <dbReference type="ARBA" id="ARBA00004479"/>
    </source>
</evidence>
<keyword evidence="8" id="KW-1015">Disulfide bond</keyword>
<keyword evidence="4" id="KW-0732">Signal</keyword>
<evidence type="ECO:0000256" key="9">
    <source>
        <dbReference type="ARBA" id="ARBA00023170"/>
    </source>
</evidence>
<evidence type="ECO:0000256" key="14">
    <source>
        <dbReference type="ARBA" id="ARBA00079385"/>
    </source>
</evidence>
<evidence type="ECO:0000256" key="5">
    <source>
        <dbReference type="ARBA" id="ARBA00022737"/>
    </source>
</evidence>
<comment type="subcellular location">
    <subcellularLocation>
        <location evidence="1">Membrane</location>
        <topology evidence="1">Single-pass type I membrane protein</topology>
    </subcellularLocation>
</comment>
<dbReference type="Proteomes" id="UP001159641">
    <property type="component" value="Unassembled WGS sequence"/>
</dbReference>
<dbReference type="PANTHER" id="PTHR23037">
    <property type="entry name" value="CYTOKINE RECEPTOR"/>
    <property type="match status" value="1"/>
</dbReference>
<evidence type="ECO:0000256" key="13">
    <source>
        <dbReference type="ARBA" id="ARBA00067634"/>
    </source>
</evidence>
<keyword evidence="5" id="KW-0677">Repeat</keyword>
<dbReference type="Gene3D" id="2.60.40.10">
    <property type="entry name" value="Immunoglobulins"/>
    <property type="match status" value="2"/>
</dbReference>
<dbReference type="FunFam" id="2.60.40.10:FF:001717">
    <property type="entry name" value="Interleukin 12 receptor subunit beta 1"/>
    <property type="match status" value="1"/>
</dbReference>